<evidence type="ECO:0000256" key="3">
    <source>
        <dbReference type="ARBA" id="ARBA00023082"/>
    </source>
</evidence>
<evidence type="ECO:0000313" key="7">
    <source>
        <dbReference type="Proteomes" id="UP000050277"/>
    </source>
</evidence>
<dbReference type="InterPro" id="IPR036388">
    <property type="entry name" value="WH-like_DNA-bd_sf"/>
</dbReference>
<dbReference type="SUPFAM" id="SSF88659">
    <property type="entry name" value="Sigma3 and sigma4 domains of RNA polymerase sigma factors"/>
    <property type="match status" value="1"/>
</dbReference>
<dbReference type="EMBL" id="LGKP01000007">
    <property type="protein sequence ID" value="KPL91146.1"/>
    <property type="molecule type" value="Genomic_DNA"/>
</dbReference>
<dbReference type="PANTHER" id="PTHR43133">
    <property type="entry name" value="RNA POLYMERASE ECF-TYPE SIGMA FACTO"/>
    <property type="match status" value="1"/>
</dbReference>
<dbReference type="Gene3D" id="1.10.10.10">
    <property type="entry name" value="Winged helix-like DNA-binding domain superfamily/Winged helix DNA-binding domain"/>
    <property type="match status" value="1"/>
</dbReference>
<dbReference type="InterPro" id="IPR013325">
    <property type="entry name" value="RNA_pol_sigma_r2"/>
</dbReference>
<comment type="caution">
    <text evidence="6">The sequence shown here is derived from an EMBL/GenBank/DDBJ whole genome shotgun (WGS) entry which is preliminary data.</text>
</comment>
<name>A0A0N8GT54_9CHLR</name>
<sequence>MAQAANDAAIIKLLQRGDQATWRMLAEQWSGELYNLAWAAVYQAPLAQNLVNTVWATAIRTINSVDQRLGLRLWLYTLTCHALLDHWRDHGQQPQANSLIRELQRLPEAMHLAVILHLRHNLSAAMIGEILGRTQRATEQLLQQGLQRLNHQLAAAEGLYATNQAAASAGD</sequence>
<keyword evidence="2" id="KW-0805">Transcription regulation</keyword>
<evidence type="ECO:0000256" key="5">
    <source>
        <dbReference type="ARBA" id="ARBA00023163"/>
    </source>
</evidence>
<gene>
    <name evidence="6" type="ORF">SE18_03085</name>
</gene>
<dbReference type="PANTHER" id="PTHR43133:SF8">
    <property type="entry name" value="RNA POLYMERASE SIGMA FACTOR HI_1459-RELATED"/>
    <property type="match status" value="1"/>
</dbReference>
<protein>
    <submittedName>
        <fullName evidence="6">Uncharacterized protein</fullName>
    </submittedName>
</protein>
<dbReference type="InterPro" id="IPR039425">
    <property type="entry name" value="RNA_pol_sigma-70-like"/>
</dbReference>
<dbReference type="SUPFAM" id="SSF88946">
    <property type="entry name" value="Sigma2 domain of RNA polymerase sigma factors"/>
    <property type="match status" value="1"/>
</dbReference>
<dbReference type="STRING" id="70996.SE18_03085"/>
<accession>A0A0N8GT54</accession>
<evidence type="ECO:0000256" key="4">
    <source>
        <dbReference type="ARBA" id="ARBA00023125"/>
    </source>
</evidence>
<dbReference type="InterPro" id="IPR013324">
    <property type="entry name" value="RNA_pol_sigma_r3/r4-like"/>
</dbReference>
<dbReference type="GO" id="GO:0003677">
    <property type="term" value="F:DNA binding"/>
    <property type="evidence" value="ECO:0007669"/>
    <property type="project" value="UniProtKB-KW"/>
</dbReference>
<dbReference type="Gene3D" id="1.10.1740.10">
    <property type="match status" value="1"/>
</dbReference>
<comment type="similarity">
    <text evidence="1">Belongs to the sigma-70 factor family. ECF subfamily.</text>
</comment>
<evidence type="ECO:0000256" key="1">
    <source>
        <dbReference type="ARBA" id="ARBA00010641"/>
    </source>
</evidence>
<dbReference type="GO" id="GO:0016987">
    <property type="term" value="F:sigma factor activity"/>
    <property type="evidence" value="ECO:0007669"/>
    <property type="project" value="UniProtKB-KW"/>
</dbReference>
<dbReference type="AlphaFoldDB" id="A0A0N8GT54"/>
<keyword evidence="3" id="KW-0731">Sigma factor</keyword>
<organism evidence="6 7">
    <name type="scientific">Herpetosiphon geysericola</name>
    <dbReference type="NCBI Taxonomy" id="70996"/>
    <lineage>
        <taxon>Bacteria</taxon>
        <taxon>Bacillati</taxon>
        <taxon>Chloroflexota</taxon>
        <taxon>Chloroflexia</taxon>
        <taxon>Herpetosiphonales</taxon>
        <taxon>Herpetosiphonaceae</taxon>
        <taxon>Herpetosiphon</taxon>
    </lineage>
</organism>
<reference evidence="6 7" key="1">
    <citation type="submission" date="2015-07" db="EMBL/GenBank/DDBJ databases">
        <title>Whole genome sequence of Herpetosiphon geysericola DSM 7119.</title>
        <authorList>
            <person name="Hemp J."/>
            <person name="Ward L.M."/>
            <person name="Pace L.A."/>
            <person name="Fischer W.W."/>
        </authorList>
    </citation>
    <scope>NUCLEOTIDE SEQUENCE [LARGE SCALE GENOMIC DNA]</scope>
    <source>
        <strain evidence="6 7">DSM 7119</strain>
    </source>
</reference>
<keyword evidence="7" id="KW-1185">Reference proteome</keyword>
<dbReference type="OrthoDB" id="257668at2"/>
<dbReference type="Proteomes" id="UP000050277">
    <property type="component" value="Unassembled WGS sequence"/>
</dbReference>
<keyword evidence="5" id="KW-0804">Transcription</keyword>
<evidence type="ECO:0000313" key="6">
    <source>
        <dbReference type="EMBL" id="KPL91146.1"/>
    </source>
</evidence>
<evidence type="ECO:0000256" key="2">
    <source>
        <dbReference type="ARBA" id="ARBA00023015"/>
    </source>
</evidence>
<dbReference type="RefSeq" id="WP_054532956.1">
    <property type="nucleotide sequence ID" value="NZ_LGKP01000007.1"/>
</dbReference>
<dbReference type="GO" id="GO:0006352">
    <property type="term" value="P:DNA-templated transcription initiation"/>
    <property type="evidence" value="ECO:0007669"/>
    <property type="project" value="InterPro"/>
</dbReference>
<keyword evidence="4" id="KW-0238">DNA-binding</keyword>
<proteinExistence type="inferred from homology"/>